<reference evidence="1 2" key="1">
    <citation type="journal article" date="2016" name="Nat. Commun.">
        <title>Thousands of microbial genomes shed light on interconnected biogeochemical processes in an aquifer system.</title>
        <authorList>
            <person name="Anantharaman K."/>
            <person name="Brown C.T."/>
            <person name="Hug L.A."/>
            <person name="Sharon I."/>
            <person name="Castelle C.J."/>
            <person name="Probst A.J."/>
            <person name="Thomas B.C."/>
            <person name="Singh A."/>
            <person name="Wilkins M.J."/>
            <person name="Karaoz U."/>
            <person name="Brodie E.L."/>
            <person name="Williams K.H."/>
            <person name="Hubbard S.S."/>
            <person name="Banfield J.F."/>
        </authorList>
    </citation>
    <scope>NUCLEOTIDE SEQUENCE [LARGE SCALE GENOMIC DNA]</scope>
</reference>
<evidence type="ECO:0008006" key="3">
    <source>
        <dbReference type="Google" id="ProtNLM"/>
    </source>
</evidence>
<dbReference type="InterPro" id="IPR007922">
    <property type="entry name" value="DciA-like"/>
</dbReference>
<dbReference type="EMBL" id="MGEA01000040">
    <property type="protein sequence ID" value="OGL73972.1"/>
    <property type="molecule type" value="Genomic_DNA"/>
</dbReference>
<organism evidence="1 2">
    <name type="scientific">Candidatus Uhrbacteria bacterium RIFCSPHIGHO2_02_FULL_60_10</name>
    <dbReference type="NCBI Taxonomy" id="1802392"/>
    <lineage>
        <taxon>Bacteria</taxon>
        <taxon>Candidatus Uhriibacteriota</taxon>
    </lineage>
</organism>
<gene>
    <name evidence="1" type="ORF">A3C96_00165</name>
</gene>
<dbReference type="Proteomes" id="UP000177088">
    <property type="component" value="Unassembled WGS sequence"/>
</dbReference>
<dbReference type="Pfam" id="PF05258">
    <property type="entry name" value="DciA"/>
    <property type="match status" value="1"/>
</dbReference>
<comment type="caution">
    <text evidence="1">The sequence shown here is derived from an EMBL/GenBank/DDBJ whole genome shotgun (WGS) entry which is preliminary data.</text>
</comment>
<protein>
    <recommendedName>
        <fullName evidence="3">DUF721 domain-containing protein</fullName>
    </recommendedName>
</protein>
<name>A0A1F7U6U8_9BACT</name>
<accession>A0A1F7U6U8</accession>
<sequence>MESIKNLLPKNIRPTEAVRQVQAAAVIRAADEILKRTYAVGATRIRDFREGLLSVQCHSAALAQDMMRLERGLCRRINQRLGTEEVRSIRATG</sequence>
<proteinExistence type="predicted"/>
<evidence type="ECO:0000313" key="2">
    <source>
        <dbReference type="Proteomes" id="UP000177088"/>
    </source>
</evidence>
<dbReference type="AlphaFoldDB" id="A0A1F7U6U8"/>
<evidence type="ECO:0000313" key="1">
    <source>
        <dbReference type="EMBL" id="OGL73972.1"/>
    </source>
</evidence>